<evidence type="ECO:0000313" key="4">
    <source>
        <dbReference type="Proteomes" id="UP000278792"/>
    </source>
</evidence>
<accession>A0A3N3E369</accession>
<evidence type="ECO:0000313" key="3">
    <source>
        <dbReference type="Proteomes" id="UP000186206"/>
    </source>
</evidence>
<name>A0A3N3E369_9VIBR</name>
<dbReference type="AlphaFoldDB" id="A0A3N3E369"/>
<evidence type="ECO:0000313" key="2">
    <source>
        <dbReference type="EMBL" id="ROV61197.1"/>
    </source>
</evidence>
<dbReference type="Proteomes" id="UP000186206">
    <property type="component" value="Unassembled WGS sequence"/>
</dbReference>
<dbReference type="EMBL" id="RKIK01000011">
    <property type="protein sequence ID" value="ROV61197.1"/>
    <property type="molecule type" value="Genomic_DNA"/>
</dbReference>
<reference evidence="1 3" key="1">
    <citation type="submission" date="2016-09" db="EMBL/GenBank/DDBJ databases">
        <title>Genomic Taxonomy of the Vibrionaceae.</title>
        <authorList>
            <person name="Gonzalez-Castillo A."/>
            <person name="Gomez-Gil B."/>
            <person name="Enciso-Ibarra K."/>
        </authorList>
    </citation>
    <scope>NUCLEOTIDE SEQUENCE [LARGE SCALE GENOMIC DNA]</scope>
    <source>
        <strain evidence="1 3">CAIM 1731</strain>
    </source>
</reference>
<protein>
    <submittedName>
        <fullName evidence="2">DUF3293 domain-containing protein</fullName>
    </submittedName>
</protein>
<comment type="caution">
    <text evidence="2">The sequence shown here is derived from an EMBL/GenBank/DDBJ whole genome shotgun (WGS) entry which is preliminary data.</text>
</comment>
<dbReference type="OrthoDB" id="5604578at2"/>
<reference evidence="2 4" key="2">
    <citation type="submission" date="2018-11" db="EMBL/GenBank/DDBJ databases">
        <title>Vibrio ponticus strain CAIM 1751 pathogenic for the snapper Lutjanus guttatus.</title>
        <authorList>
            <person name="Soto-Rodriguez S."/>
            <person name="Lozano-Olvera R."/>
            <person name="Gomez-Gil B."/>
        </authorList>
    </citation>
    <scope>NUCLEOTIDE SEQUENCE [LARGE SCALE GENOMIC DNA]</scope>
    <source>
        <strain evidence="2 4">CAIM 1751</strain>
    </source>
</reference>
<organism evidence="2 4">
    <name type="scientific">Vibrio ponticus</name>
    <dbReference type="NCBI Taxonomy" id="265668"/>
    <lineage>
        <taxon>Bacteria</taxon>
        <taxon>Pseudomonadati</taxon>
        <taxon>Pseudomonadota</taxon>
        <taxon>Gammaproteobacteria</taxon>
        <taxon>Vibrionales</taxon>
        <taxon>Vibrionaceae</taxon>
        <taxon>Vibrio</taxon>
    </lineage>
</organism>
<dbReference type="Pfam" id="PF11697">
    <property type="entry name" value="DUF3293"/>
    <property type="match status" value="1"/>
</dbReference>
<gene>
    <name evidence="1" type="ORF">BIY21_03240</name>
    <name evidence="2" type="ORF">EGH82_06005</name>
</gene>
<evidence type="ECO:0000313" key="1">
    <source>
        <dbReference type="EMBL" id="OLQ87516.1"/>
    </source>
</evidence>
<sequence>MMIDAHFWRSYCDPYFKFENRIPTGDFVIITANNPASHKLSEQENLIRNKCLQCDLVPYISHEVLVGNADFSWAEMSFACAISVPQAIELGLKYQQNAIYFVQDEQLNLLSCLPDRTKINLGNWRHRIR</sequence>
<keyword evidence="3" id="KW-1185">Reference proteome</keyword>
<proteinExistence type="predicted"/>
<dbReference type="InterPro" id="IPR021710">
    <property type="entry name" value="DUF3293"/>
</dbReference>
<dbReference type="EMBL" id="MJMI01000120">
    <property type="protein sequence ID" value="OLQ87516.1"/>
    <property type="molecule type" value="Genomic_DNA"/>
</dbReference>
<dbReference type="Proteomes" id="UP000278792">
    <property type="component" value="Unassembled WGS sequence"/>
</dbReference>